<feature type="transmembrane region" description="Helical" evidence="2">
    <location>
        <begin position="199"/>
        <end position="216"/>
    </location>
</feature>
<evidence type="ECO:0000256" key="1">
    <source>
        <dbReference type="SAM" id="MobiDB-lite"/>
    </source>
</evidence>
<keyword evidence="4" id="KW-1185">Reference proteome</keyword>
<dbReference type="AlphaFoldDB" id="A0A4R5NDT6"/>
<keyword evidence="2" id="KW-0472">Membrane</keyword>
<sequence length="252" mass="27655">MRTQHYPAYQQLYFGLLLAAVAGSLDAYTYLEHGSVFAGLQTGNLILLGISISNAEWGKVGYYLIALLAFMIGTIIVKALQHLLTQKPFQLSAVILIYELVLMAAVILVGSAVSNVMIIVLLSLAASAQLQQFRQLEGQPFTSIMMTGSIHGLGEGIYESFIMGNREKRPQVKTGALVLLSFLVGAFLAAIFAPWLQNRAVAVPLILLIGAVIYLFKHRRDGLETATEPNFEESDSSQEEPTRSRTRSRRGH</sequence>
<feature type="region of interest" description="Disordered" evidence="1">
    <location>
        <begin position="226"/>
        <end position="252"/>
    </location>
</feature>
<evidence type="ECO:0000256" key="2">
    <source>
        <dbReference type="SAM" id="Phobius"/>
    </source>
</evidence>
<comment type="caution">
    <text evidence="3">The sequence shown here is derived from an EMBL/GenBank/DDBJ whole genome shotgun (WGS) entry which is preliminary data.</text>
</comment>
<keyword evidence="2" id="KW-1133">Transmembrane helix</keyword>
<dbReference type="Proteomes" id="UP000294854">
    <property type="component" value="Unassembled WGS sequence"/>
</dbReference>
<feature type="transmembrane region" description="Helical" evidence="2">
    <location>
        <begin position="12"/>
        <end position="30"/>
    </location>
</feature>
<evidence type="ECO:0000313" key="3">
    <source>
        <dbReference type="EMBL" id="TDG71427.1"/>
    </source>
</evidence>
<gene>
    <name evidence="3" type="ORF">C5L31_002214</name>
</gene>
<name>A0A4R5NDT6_9LACO</name>
<feature type="transmembrane region" description="Helical" evidence="2">
    <location>
        <begin position="36"/>
        <end position="53"/>
    </location>
</feature>
<organism evidence="3 4">
    <name type="scientific">Secundilactobacillus malefermentans</name>
    <dbReference type="NCBI Taxonomy" id="176292"/>
    <lineage>
        <taxon>Bacteria</taxon>
        <taxon>Bacillati</taxon>
        <taxon>Bacillota</taxon>
        <taxon>Bacilli</taxon>
        <taxon>Lactobacillales</taxon>
        <taxon>Lactobacillaceae</taxon>
        <taxon>Secundilactobacillus</taxon>
    </lineage>
</organism>
<proteinExistence type="predicted"/>
<evidence type="ECO:0000313" key="4">
    <source>
        <dbReference type="Proteomes" id="UP000294854"/>
    </source>
</evidence>
<accession>A0A4R5NDT6</accession>
<reference evidence="3 4" key="1">
    <citation type="journal article" date="2019" name="Appl. Microbiol. Biotechnol.">
        <title>Uncovering carbohydrate metabolism through a genotype-phenotype association study of 56 lactic acid bacteria genomes.</title>
        <authorList>
            <person name="Buron-Moles G."/>
            <person name="Chailyan A."/>
            <person name="Dolejs I."/>
            <person name="Forster J."/>
            <person name="Miks M.H."/>
        </authorList>
    </citation>
    <scope>NUCLEOTIDE SEQUENCE [LARGE SCALE GENOMIC DNA]</scope>
    <source>
        <strain evidence="3 4">ATCC 49373</strain>
    </source>
</reference>
<feature type="transmembrane region" description="Helical" evidence="2">
    <location>
        <begin position="175"/>
        <end position="193"/>
    </location>
</feature>
<dbReference type="PANTHER" id="PTHR37314:SF4">
    <property type="entry name" value="UPF0700 TRANSMEMBRANE PROTEIN YOAK"/>
    <property type="match status" value="1"/>
</dbReference>
<protein>
    <recommendedName>
        <fullName evidence="5">DUF1275 domain-containing protein</fullName>
    </recommendedName>
</protein>
<feature type="transmembrane region" description="Helical" evidence="2">
    <location>
        <begin position="60"/>
        <end position="80"/>
    </location>
</feature>
<dbReference type="PANTHER" id="PTHR37314">
    <property type="entry name" value="SLR0142 PROTEIN"/>
    <property type="match status" value="1"/>
</dbReference>
<keyword evidence="2" id="KW-0812">Transmembrane</keyword>
<dbReference type="InterPro" id="IPR010699">
    <property type="entry name" value="DUF1275"/>
</dbReference>
<feature type="transmembrane region" description="Helical" evidence="2">
    <location>
        <begin position="100"/>
        <end position="126"/>
    </location>
</feature>
<dbReference type="RefSeq" id="WP_050899312.1">
    <property type="nucleotide sequence ID" value="NZ_CP042371.1"/>
</dbReference>
<dbReference type="EMBL" id="PUFO01000105">
    <property type="protein sequence ID" value="TDG71427.1"/>
    <property type="molecule type" value="Genomic_DNA"/>
</dbReference>
<evidence type="ECO:0008006" key="5">
    <source>
        <dbReference type="Google" id="ProtNLM"/>
    </source>
</evidence>
<dbReference type="Pfam" id="PF06912">
    <property type="entry name" value="DUF1275"/>
    <property type="match status" value="1"/>
</dbReference>
<dbReference type="STRING" id="1122149.FD44_GL000197"/>